<evidence type="ECO:0000313" key="2">
    <source>
        <dbReference type="Proteomes" id="UP001059209"/>
    </source>
</evidence>
<proteinExistence type="predicted"/>
<sequence>MKKSLQISVKQPCSENFANFRKTEQGGYCNSCQKEVIDFTGLSDFEIVQYFKNENVSTCGRFKTSQLKNYEFEPDTIMNTNIFFKSFGIASFSLLALCATPPVQSQEIVEATPNLEMVIDQNIHNTNVPLADSYTVRGTVLDESNLPLPGVNVILKGTSIGTTTDYDGKFEFPQKLEVNDVLIFSYIGYDTKEHKIKASETDTIEIEIMFDSTDIELMGDVVVGEAYKSKRNIFQKFIALFK</sequence>
<keyword evidence="2" id="KW-1185">Reference proteome</keyword>
<dbReference type="InterPro" id="IPR008969">
    <property type="entry name" value="CarboxyPept-like_regulatory"/>
</dbReference>
<dbReference type="SUPFAM" id="SSF49464">
    <property type="entry name" value="Carboxypeptidase regulatory domain-like"/>
    <property type="match status" value="1"/>
</dbReference>
<name>A0ABY5Y9K2_9FLAO</name>
<dbReference type="RefSeq" id="WP_260573567.1">
    <property type="nucleotide sequence ID" value="NZ_CP104205.1"/>
</dbReference>
<dbReference type="Pfam" id="PF13715">
    <property type="entry name" value="CarbopepD_reg_2"/>
    <property type="match status" value="1"/>
</dbReference>
<gene>
    <name evidence="1" type="ORF">NYZ99_03610</name>
</gene>
<dbReference type="EMBL" id="CP104205">
    <property type="protein sequence ID" value="UWX55579.1"/>
    <property type="molecule type" value="Genomic_DNA"/>
</dbReference>
<protein>
    <submittedName>
        <fullName evidence="1">Carboxypeptidase-like regulatory domain-containing protein</fullName>
    </submittedName>
</protein>
<reference evidence="1" key="1">
    <citation type="submission" date="2022-09" db="EMBL/GenBank/DDBJ databases">
        <title>Maribacter litopenaei sp. nov., isolated from the intestinal tract of the Pacific White Shrimp, Litopenaeus vannamei.</title>
        <authorList>
            <person name="Kim S.Y."/>
            <person name="Hwang C.Y."/>
        </authorList>
    </citation>
    <scope>NUCLEOTIDE SEQUENCE</scope>
    <source>
        <strain evidence="1">HL-LV01</strain>
    </source>
</reference>
<organism evidence="1 2">
    <name type="scientific">Maribacter litopenaei</name>
    <dbReference type="NCBI Taxonomy" id="2976127"/>
    <lineage>
        <taxon>Bacteria</taxon>
        <taxon>Pseudomonadati</taxon>
        <taxon>Bacteroidota</taxon>
        <taxon>Flavobacteriia</taxon>
        <taxon>Flavobacteriales</taxon>
        <taxon>Flavobacteriaceae</taxon>
        <taxon>Maribacter</taxon>
    </lineage>
</organism>
<evidence type="ECO:0000313" key="1">
    <source>
        <dbReference type="EMBL" id="UWX55579.1"/>
    </source>
</evidence>
<dbReference type="Proteomes" id="UP001059209">
    <property type="component" value="Chromosome"/>
</dbReference>
<dbReference type="Gene3D" id="2.60.40.1120">
    <property type="entry name" value="Carboxypeptidase-like, regulatory domain"/>
    <property type="match status" value="1"/>
</dbReference>
<accession>A0ABY5Y9K2</accession>